<dbReference type="Pfam" id="PF01593">
    <property type="entry name" value="Amino_oxidase"/>
    <property type="match status" value="1"/>
</dbReference>
<dbReference type="NCBIfam" id="TIGR03467">
    <property type="entry name" value="HpnE"/>
    <property type="match status" value="1"/>
</dbReference>
<reference evidence="2 3" key="1">
    <citation type="submission" date="2024-08" db="EMBL/GenBank/DDBJ databases">
        <authorList>
            <person name="Lu H."/>
        </authorList>
    </citation>
    <scope>NUCLEOTIDE SEQUENCE [LARGE SCALE GENOMIC DNA]</scope>
    <source>
        <strain evidence="2 3">BYS180W</strain>
    </source>
</reference>
<dbReference type="Proteomes" id="UP001606099">
    <property type="component" value="Unassembled WGS sequence"/>
</dbReference>
<dbReference type="PANTHER" id="PTHR42923">
    <property type="entry name" value="PROTOPORPHYRINOGEN OXIDASE"/>
    <property type="match status" value="1"/>
</dbReference>
<name>A0ABW7FVX0_9BURK</name>
<feature type="domain" description="Amine oxidase" evidence="1">
    <location>
        <begin position="14"/>
        <end position="426"/>
    </location>
</feature>
<proteinExistence type="predicted"/>
<dbReference type="Gene3D" id="3.50.50.60">
    <property type="entry name" value="FAD/NAD(P)-binding domain"/>
    <property type="match status" value="2"/>
</dbReference>
<dbReference type="SUPFAM" id="SSF51905">
    <property type="entry name" value="FAD/NAD(P)-binding domain"/>
    <property type="match status" value="1"/>
</dbReference>
<keyword evidence="2" id="KW-0560">Oxidoreductase</keyword>
<dbReference type="EMBL" id="JBIGHZ010000003">
    <property type="protein sequence ID" value="MFG6448467.1"/>
    <property type="molecule type" value="Genomic_DNA"/>
</dbReference>
<protein>
    <submittedName>
        <fullName evidence="2">Hydroxysqualene dehydroxylase HpnE</fullName>
        <ecNumber evidence="2">1.17.8.1</ecNumber>
    </submittedName>
</protein>
<dbReference type="GO" id="GO:0016491">
    <property type="term" value="F:oxidoreductase activity"/>
    <property type="evidence" value="ECO:0007669"/>
    <property type="project" value="UniProtKB-KW"/>
</dbReference>
<accession>A0ABW7FVX0</accession>
<comment type="caution">
    <text evidence="2">The sequence shown here is derived from an EMBL/GenBank/DDBJ whole genome shotgun (WGS) entry which is preliminary data.</text>
</comment>
<dbReference type="InterPro" id="IPR002937">
    <property type="entry name" value="Amino_oxidase"/>
</dbReference>
<evidence type="ECO:0000313" key="3">
    <source>
        <dbReference type="Proteomes" id="UP001606099"/>
    </source>
</evidence>
<dbReference type="PANTHER" id="PTHR42923:SF47">
    <property type="entry name" value="BLR3003 PROTEIN"/>
    <property type="match status" value="1"/>
</dbReference>
<gene>
    <name evidence="2" type="primary">hpnE</name>
    <name evidence="2" type="ORF">ACG0Z6_09470</name>
</gene>
<organism evidence="2 3">
    <name type="scientific">Roseateles rivi</name>
    <dbReference type="NCBI Taxonomy" id="3299028"/>
    <lineage>
        <taxon>Bacteria</taxon>
        <taxon>Pseudomonadati</taxon>
        <taxon>Pseudomonadota</taxon>
        <taxon>Betaproteobacteria</taxon>
        <taxon>Burkholderiales</taxon>
        <taxon>Sphaerotilaceae</taxon>
        <taxon>Roseateles</taxon>
    </lineage>
</organism>
<dbReference type="InterPro" id="IPR036188">
    <property type="entry name" value="FAD/NAD-bd_sf"/>
</dbReference>
<evidence type="ECO:0000313" key="2">
    <source>
        <dbReference type="EMBL" id="MFG6448467.1"/>
    </source>
</evidence>
<keyword evidence="3" id="KW-1185">Reference proteome</keyword>
<dbReference type="InterPro" id="IPR050464">
    <property type="entry name" value="Zeta_carotene_desat/Oxidored"/>
</dbReference>
<dbReference type="RefSeq" id="WP_394460724.1">
    <property type="nucleotide sequence ID" value="NZ_JBIGHZ010000003.1"/>
</dbReference>
<dbReference type="InterPro" id="IPR017830">
    <property type="entry name" value="SQase_HpnE"/>
</dbReference>
<dbReference type="EC" id="1.17.8.1" evidence="2"/>
<evidence type="ECO:0000259" key="1">
    <source>
        <dbReference type="Pfam" id="PF01593"/>
    </source>
</evidence>
<sequence>MPKRSVIVVGGGWAGLAAAVQCCELGLAVTLLETAPQLGGRARSLADGGLDNGQHILIGAYQETLRLMQRVGVSEAQAFLRQPLVLHYSDGPRLQLPAGWSPSLALLAGLLWAQHWPWRTRISLLRTALSWRLRGFQCPSDWTVQQLCQGMDSLAWSEFVAPLCVAALNTPADRASAQVFLRVLRDALLTVRGGSDLLLPKVSLADLLPNPATRWLQVQGAQLHTRTRVLALSRHAADKAWVAETSQGPFEADGLILACSSSEAAALLHTLCPQWGEECAALSFEPIVTVYLERPGAQLPAPMLALHEGPDAPAQFLFDLGQIGHKPGLFSAVVSGASGWMEDGLNHCAQAVVLQLHRQLGWPLDVRVVQSICEKRATFACTPQLQRPSGQPGPKGLAVAGDYIQGPYPATLEGAVRSGLSAARHLHAELST</sequence>